<organism evidence="3 4">
    <name type="scientific">Sphagnum troendelagicum</name>
    <dbReference type="NCBI Taxonomy" id="128251"/>
    <lineage>
        <taxon>Eukaryota</taxon>
        <taxon>Viridiplantae</taxon>
        <taxon>Streptophyta</taxon>
        <taxon>Embryophyta</taxon>
        <taxon>Bryophyta</taxon>
        <taxon>Sphagnophytina</taxon>
        <taxon>Sphagnopsida</taxon>
        <taxon>Sphagnales</taxon>
        <taxon>Sphagnaceae</taxon>
        <taxon>Sphagnum</taxon>
    </lineage>
</organism>
<proteinExistence type="predicted"/>
<gene>
    <name evidence="3" type="ORF">CSSPTR1EN2_LOCUS2322</name>
</gene>
<feature type="chain" id="PRO_5047356810" evidence="2">
    <location>
        <begin position="28"/>
        <end position="467"/>
    </location>
</feature>
<dbReference type="Gene3D" id="1.20.120.20">
    <property type="entry name" value="Apolipoprotein"/>
    <property type="match status" value="1"/>
</dbReference>
<feature type="compositionally biased region" description="Basic and acidic residues" evidence="1">
    <location>
        <begin position="450"/>
        <end position="467"/>
    </location>
</feature>
<dbReference type="PANTHER" id="PTHR47372:SF11">
    <property type="entry name" value="RE19971P"/>
    <property type="match status" value="1"/>
</dbReference>
<feature type="signal peptide" evidence="2">
    <location>
        <begin position="1"/>
        <end position="27"/>
    </location>
</feature>
<evidence type="ECO:0000256" key="1">
    <source>
        <dbReference type="SAM" id="MobiDB-lite"/>
    </source>
</evidence>
<sequence length="467" mass="49698">MMKRSTVALVCILVMVMVVVEPTIVRGKVEEKSHLEAAKEATSQSFQNAVDKAGEAGEKIQYHTGQAAEAAKDTATAAGVKASEATEATKDTLLTTGQKMQESVGKVYDTTTGALSSAGETFSNSVGSAKDTVFGVAQKQQEEPEGGVYDRAAQYYDIATQKTAEAAQAMKAAAAQTAQHVQGNAYQTADTSRNTLHDTGSTIYDSLAMAGEKLSQAAEAARDSTLKAGQSAMWGSQNVHNSPGGTYYEGAKDTVGEYYRSMTEKLGSIAEVMGWQPVPDAQMKKRDHSKLSPYSVFIGNKMYELPQKQQQQDGYLNRAFNSMEEAARSVREKTLGSGAVSEEKQSGTSPHGSWSWPSESSHEDGAPHSMRDKLGATADYTTETISGASKSMKDAAHQIGDYTTGTISGASENMKDAAQKMGDYTSGTISGASESMKDTAQKMGETWESAAEKVSDVTEKLKKNTVG</sequence>
<reference evidence="3" key="1">
    <citation type="submission" date="2024-02" db="EMBL/GenBank/DDBJ databases">
        <authorList>
            <consortium name="ELIXIR-Norway"/>
            <consortium name="Elixir Norway"/>
        </authorList>
    </citation>
    <scope>NUCLEOTIDE SEQUENCE</scope>
</reference>
<dbReference type="EMBL" id="OZ019902">
    <property type="protein sequence ID" value="CAK9194030.1"/>
    <property type="molecule type" value="Genomic_DNA"/>
</dbReference>
<protein>
    <submittedName>
        <fullName evidence="3">Uncharacterized protein</fullName>
    </submittedName>
</protein>
<name>A0ABP0TEK9_9BRYO</name>
<feature type="compositionally biased region" description="Basic and acidic residues" evidence="1">
    <location>
        <begin position="360"/>
        <end position="372"/>
    </location>
</feature>
<feature type="region of interest" description="Disordered" evidence="1">
    <location>
        <begin position="327"/>
        <end position="372"/>
    </location>
</feature>
<evidence type="ECO:0000313" key="4">
    <source>
        <dbReference type="Proteomes" id="UP001497512"/>
    </source>
</evidence>
<feature type="region of interest" description="Disordered" evidence="1">
    <location>
        <begin position="425"/>
        <end position="467"/>
    </location>
</feature>
<evidence type="ECO:0000313" key="3">
    <source>
        <dbReference type="EMBL" id="CAK9194030.1"/>
    </source>
</evidence>
<keyword evidence="2" id="KW-0732">Signal</keyword>
<feature type="compositionally biased region" description="Polar residues" evidence="1">
    <location>
        <begin position="346"/>
        <end position="359"/>
    </location>
</feature>
<keyword evidence="4" id="KW-1185">Reference proteome</keyword>
<evidence type="ECO:0000256" key="2">
    <source>
        <dbReference type="SAM" id="SignalP"/>
    </source>
</evidence>
<accession>A0ABP0TEK9</accession>
<dbReference type="Proteomes" id="UP001497512">
    <property type="component" value="Chromosome 10"/>
</dbReference>
<dbReference type="PANTHER" id="PTHR47372">
    <property type="entry name" value="DAUER UP-REGULATED-RELATED"/>
    <property type="match status" value="1"/>
</dbReference>